<sequence>MKYFVMLITLLGISWEARAGILLDIGGTYISETMTASTNTSSTKYLYNVGVLFNLSKTVWGGWSYLGVSHSDTIPGTTTSYASMDTGPTLKWQFGKSQNWSLSGTFNLVSRGVYSSGSAAQEKWEGMSYLVSLGYLPEVSTDLHIGVSINYFGANYTKKTVNNTESSVSNSKTWIFPMISLTKAW</sequence>
<evidence type="ECO:0000313" key="1">
    <source>
        <dbReference type="EMBL" id="MDG0817905.1"/>
    </source>
</evidence>
<proteinExistence type="predicted"/>
<protein>
    <recommendedName>
        <fullName evidence="3">Outer membrane protein beta-barrel domain-containing protein</fullName>
    </recommendedName>
</protein>
<dbReference type="Proteomes" id="UP001152321">
    <property type="component" value="Unassembled WGS sequence"/>
</dbReference>
<evidence type="ECO:0000313" key="2">
    <source>
        <dbReference type="Proteomes" id="UP001152321"/>
    </source>
</evidence>
<comment type="caution">
    <text evidence="1">The sequence shown here is derived from an EMBL/GenBank/DDBJ whole genome shotgun (WGS) entry which is preliminary data.</text>
</comment>
<reference evidence="1" key="1">
    <citation type="submission" date="2022-08" db="EMBL/GenBank/DDBJ databases">
        <title>Novel Bdellovibrio Species Isolated from Svalbard: Designation Bdellovibrio svalbardensis.</title>
        <authorList>
            <person name="Mitchell R.J."/>
            <person name="Choi S.Y."/>
        </authorList>
    </citation>
    <scope>NUCLEOTIDE SEQUENCE</scope>
    <source>
        <strain evidence="1">PAP01</strain>
    </source>
</reference>
<accession>A0ABT6DM03</accession>
<dbReference type="RefSeq" id="WP_277579381.1">
    <property type="nucleotide sequence ID" value="NZ_JANRMI010000005.1"/>
</dbReference>
<organism evidence="1 2">
    <name type="scientific">Bdellovibrio svalbardensis</name>
    <dbReference type="NCBI Taxonomy" id="2972972"/>
    <lineage>
        <taxon>Bacteria</taxon>
        <taxon>Pseudomonadati</taxon>
        <taxon>Bdellovibrionota</taxon>
        <taxon>Bdellovibrionia</taxon>
        <taxon>Bdellovibrionales</taxon>
        <taxon>Pseudobdellovibrionaceae</taxon>
        <taxon>Bdellovibrio</taxon>
    </lineage>
</organism>
<name>A0ABT6DM03_9BACT</name>
<keyword evidence="2" id="KW-1185">Reference proteome</keyword>
<evidence type="ECO:0008006" key="3">
    <source>
        <dbReference type="Google" id="ProtNLM"/>
    </source>
</evidence>
<dbReference type="EMBL" id="JANRMI010000005">
    <property type="protein sequence ID" value="MDG0817905.1"/>
    <property type="molecule type" value="Genomic_DNA"/>
</dbReference>
<gene>
    <name evidence="1" type="ORF">NWE73_16100</name>
</gene>